<proteinExistence type="predicted"/>
<reference evidence="1" key="1">
    <citation type="submission" date="2022-07" db="EMBL/GenBank/DDBJ databases">
        <title>Draft genome of Pseudomonas carnis strain LP isolated from cheese.</title>
        <authorList>
            <person name="Wolfe B.E."/>
        </authorList>
    </citation>
    <scope>NUCLEOTIDE SEQUENCE</scope>
    <source>
        <strain evidence="1">LP</strain>
    </source>
</reference>
<accession>A0ABT5RLK8</accession>
<dbReference type="GO" id="GO:0016853">
    <property type="term" value="F:isomerase activity"/>
    <property type="evidence" value="ECO:0007669"/>
    <property type="project" value="UniProtKB-KW"/>
</dbReference>
<sequence>YPAIARALHAMGYTGVVGLEGWASGDSESALERFRQAFTL</sequence>
<organism evidence="1 2">
    <name type="scientific">Pseudomonas carnis</name>
    <dbReference type="NCBI Taxonomy" id="2487355"/>
    <lineage>
        <taxon>Bacteria</taxon>
        <taxon>Pseudomonadati</taxon>
        <taxon>Pseudomonadota</taxon>
        <taxon>Gammaproteobacteria</taxon>
        <taxon>Pseudomonadales</taxon>
        <taxon>Pseudomonadaceae</taxon>
        <taxon>Pseudomonas</taxon>
    </lineage>
</organism>
<name>A0ABT5RLK8_9PSED</name>
<dbReference type="Proteomes" id="UP001150614">
    <property type="component" value="Unassembled WGS sequence"/>
</dbReference>
<evidence type="ECO:0000313" key="2">
    <source>
        <dbReference type="Proteomes" id="UP001150614"/>
    </source>
</evidence>
<comment type="caution">
    <text evidence="1">The sequence shown here is derived from an EMBL/GenBank/DDBJ whole genome shotgun (WGS) entry which is preliminary data.</text>
</comment>
<protein>
    <submittedName>
        <fullName evidence="1">Hydroxypyruvate isomerase</fullName>
    </submittedName>
</protein>
<dbReference type="EMBL" id="JANCLL010000035">
    <property type="protein sequence ID" value="MDD1946885.1"/>
    <property type="molecule type" value="Genomic_DNA"/>
</dbReference>
<feature type="non-terminal residue" evidence="1">
    <location>
        <position position="1"/>
    </location>
</feature>
<dbReference type="InterPro" id="IPR036237">
    <property type="entry name" value="Xyl_isomerase-like_sf"/>
</dbReference>
<gene>
    <name evidence="1" type="ORF">NMG11_23980</name>
</gene>
<dbReference type="SUPFAM" id="SSF51658">
    <property type="entry name" value="Xylose isomerase-like"/>
    <property type="match status" value="1"/>
</dbReference>
<keyword evidence="2" id="KW-1185">Reference proteome</keyword>
<evidence type="ECO:0000313" key="1">
    <source>
        <dbReference type="EMBL" id="MDD1946885.1"/>
    </source>
</evidence>
<keyword evidence="1" id="KW-0413">Isomerase</keyword>